<keyword evidence="2" id="KW-0732">Signal</keyword>
<feature type="region of interest" description="Disordered" evidence="1">
    <location>
        <begin position="118"/>
        <end position="140"/>
    </location>
</feature>
<dbReference type="Proteomes" id="UP000224006">
    <property type="component" value="Chromosome I"/>
</dbReference>
<gene>
    <name evidence="3" type="ORF">BESB_005490</name>
</gene>
<accession>A0A2A9MI40</accession>
<dbReference type="KEGG" id="bbes:BESB_005490"/>
<sequence length="140" mass="14389">MNTDTCARHPVACAWALAFGLLRPHAASRQVRPSSRGGALNAAPPPCLVFCSPTTQPRPSPDIATALLYASLPHTFTRPPPSAAPANDALLLKADDPQAFPPPSAVPLEPALRLPCAPFATPAAPPPPPPSGFHALAVSS</sequence>
<keyword evidence="4" id="KW-1185">Reference proteome</keyword>
<dbReference type="RefSeq" id="XP_029222217.1">
    <property type="nucleotide sequence ID" value="XM_029359304.1"/>
</dbReference>
<organism evidence="3 4">
    <name type="scientific">Besnoitia besnoiti</name>
    <name type="common">Apicomplexan protozoan</name>
    <dbReference type="NCBI Taxonomy" id="94643"/>
    <lineage>
        <taxon>Eukaryota</taxon>
        <taxon>Sar</taxon>
        <taxon>Alveolata</taxon>
        <taxon>Apicomplexa</taxon>
        <taxon>Conoidasida</taxon>
        <taxon>Coccidia</taxon>
        <taxon>Eucoccidiorida</taxon>
        <taxon>Eimeriorina</taxon>
        <taxon>Sarcocystidae</taxon>
        <taxon>Besnoitia</taxon>
    </lineage>
</organism>
<feature type="chain" id="PRO_5013038365" evidence="2">
    <location>
        <begin position="29"/>
        <end position="140"/>
    </location>
</feature>
<feature type="signal peptide" evidence="2">
    <location>
        <begin position="1"/>
        <end position="28"/>
    </location>
</feature>
<dbReference type="AlphaFoldDB" id="A0A2A9MI40"/>
<dbReference type="GeneID" id="40305612"/>
<name>A0A2A9MI40_BESBE</name>
<evidence type="ECO:0000256" key="2">
    <source>
        <dbReference type="SAM" id="SignalP"/>
    </source>
</evidence>
<protein>
    <submittedName>
        <fullName evidence="3">GAF domain-containing protein</fullName>
    </submittedName>
</protein>
<proteinExistence type="predicted"/>
<dbReference type="VEuPathDB" id="ToxoDB:BESB_005490"/>
<evidence type="ECO:0000313" key="4">
    <source>
        <dbReference type="Proteomes" id="UP000224006"/>
    </source>
</evidence>
<reference evidence="3 4" key="1">
    <citation type="submission" date="2017-09" db="EMBL/GenBank/DDBJ databases">
        <title>Genome sequencing of Besnoitia besnoiti strain Bb-Ger1.</title>
        <authorList>
            <person name="Schares G."/>
            <person name="Venepally P."/>
            <person name="Lorenzi H.A."/>
        </authorList>
    </citation>
    <scope>NUCLEOTIDE SEQUENCE [LARGE SCALE GENOMIC DNA]</scope>
    <source>
        <strain evidence="3 4">Bb-Ger1</strain>
    </source>
</reference>
<comment type="caution">
    <text evidence="3">The sequence shown here is derived from an EMBL/GenBank/DDBJ whole genome shotgun (WGS) entry which is preliminary data.</text>
</comment>
<evidence type="ECO:0000313" key="3">
    <source>
        <dbReference type="EMBL" id="PFH38208.1"/>
    </source>
</evidence>
<dbReference type="EMBL" id="NWUJ01000001">
    <property type="protein sequence ID" value="PFH38208.1"/>
    <property type="molecule type" value="Genomic_DNA"/>
</dbReference>
<evidence type="ECO:0000256" key="1">
    <source>
        <dbReference type="SAM" id="MobiDB-lite"/>
    </source>
</evidence>